<evidence type="ECO:0000256" key="1">
    <source>
        <dbReference type="ARBA" id="ARBA00023136"/>
    </source>
</evidence>
<keyword evidence="2" id="KW-0576">Peroxisome</keyword>
<dbReference type="GO" id="GO:0005778">
    <property type="term" value="C:peroxisomal membrane"/>
    <property type="evidence" value="ECO:0007669"/>
    <property type="project" value="UniProtKB-SubCell"/>
</dbReference>
<proteinExistence type="predicted"/>
<keyword evidence="1" id="KW-0472">Membrane</keyword>
<evidence type="ECO:0000256" key="3">
    <source>
        <dbReference type="ARBA" id="ARBA00046271"/>
    </source>
</evidence>
<evidence type="ECO:0000313" key="6">
    <source>
        <dbReference type="EMBL" id="CAE8592745.1"/>
    </source>
</evidence>
<feature type="region of interest" description="Disordered" evidence="4">
    <location>
        <begin position="106"/>
        <end position="154"/>
    </location>
</feature>
<name>A0A813E218_POLGL</name>
<accession>A0A813E218</accession>
<dbReference type="EMBL" id="CAJNNV010005857">
    <property type="protein sequence ID" value="CAE8592745.1"/>
    <property type="molecule type" value="Genomic_DNA"/>
</dbReference>
<dbReference type="AlphaFoldDB" id="A0A813E218"/>
<dbReference type="GO" id="GO:0016559">
    <property type="term" value="P:peroxisome fission"/>
    <property type="evidence" value="ECO:0007669"/>
    <property type="project" value="InterPro"/>
</dbReference>
<evidence type="ECO:0000256" key="4">
    <source>
        <dbReference type="SAM" id="MobiDB-lite"/>
    </source>
</evidence>
<dbReference type="Proteomes" id="UP000654075">
    <property type="component" value="Unassembled WGS sequence"/>
</dbReference>
<feature type="non-terminal residue" evidence="6">
    <location>
        <position position="1"/>
    </location>
</feature>
<evidence type="ECO:0000256" key="5">
    <source>
        <dbReference type="SAM" id="SignalP"/>
    </source>
</evidence>
<comment type="subcellular location">
    <subcellularLocation>
        <location evidence="3">Peroxisome membrane</location>
    </subcellularLocation>
</comment>
<protein>
    <submittedName>
        <fullName evidence="6">Uncharacterized protein</fullName>
    </submittedName>
</protein>
<keyword evidence="5" id="KW-0732">Signal</keyword>
<evidence type="ECO:0000313" key="7">
    <source>
        <dbReference type="Proteomes" id="UP000654075"/>
    </source>
</evidence>
<feature type="signal peptide" evidence="5">
    <location>
        <begin position="1"/>
        <end position="17"/>
    </location>
</feature>
<feature type="non-terminal residue" evidence="6">
    <location>
        <position position="184"/>
    </location>
</feature>
<evidence type="ECO:0000256" key="2">
    <source>
        <dbReference type="ARBA" id="ARBA00023140"/>
    </source>
</evidence>
<dbReference type="InterPro" id="IPR008733">
    <property type="entry name" value="PEX11"/>
</dbReference>
<organism evidence="6 7">
    <name type="scientific">Polarella glacialis</name>
    <name type="common">Dinoflagellate</name>
    <dbReference type="NCBI Taxonomy" id="89957"/>
    <lineage>
        <taxon>Eukaryota</taxon>
        <taxon>Sar</taxon>
        <taxon>Alveolata</taxon>
        <taxon>Dinophyceae</taxon>
        <taxon>Suessiales</taxon>
        <taxon>Suessiaceae</taxon>
        <taxon>Polarella</taxon>
    </lineage>
</organism>
<dbReference type="Pfam" id="PF05648">
    <property type="entry name" value="PEX11"/>
    <property type="match status" value="1"/>
</dbReference>
<comment type="caution">
    <text evidence="6">The sequence shown here is derived from an EMBL/GenBank/DDBJ whole genome shotgun (WGS) entry which is preliminary data.</text>
</comment>
<feature type="chain" id="PRO_5033007244" evidence="5">
    <location>
        <begin position="18"/>
        <end position="184"/>
    </location>
</feature>
<gene>
    <name evidence="6" type="ORF">PGLA1383_LOCUS11377</name>
</gene>
<keyword evidence="7" id="KW-1185">Reference proteome</keyword>
<sequence>HALQILAGPSLMVAVLGLQMLKKQLSGLHKSEIWNHIWKFLSKAEARDKLGRVVQYFCRFLQGALVHAPASPLQPYKAVIAEVQTTSAWATTTTLTATTTTTTTCKVGVGSTDSPLGKDDAPHPSPRPGCKQRRCLGGSSKSDSDHLLDPGPHLLAAEGWNSEVRELLRGAVAPAQPQVHHAFP</sequence>
<reference evidence="6" key="1">
    <citation type="submission" date="2021-02" db="EMBL/GenBank/DDBJ databases">
        <authorList>
            <person name="Dougan E. K."/>
            <person name="Rhodes N."/>
            <person name="Thang M."/>
            <person name="Chan C."/>
        </authorList>
    </citation>
    <scope>NUCLEOTIDE SEQUENCE</scope>
</reference>